<dbReference type="EMBL" id="CAKXAJ010010998">
    <property type="protein sequence ID" value="CAH2211717.1"/>
    <property type="molecule type" value="Genomic_DNA"/>
</dbReference>
<keyword evidence="3" id="KW-1185">Reference proteome</keyword>
<evidence type="ECO:0000256" key="1">
    <source>
        <dbReference type="SAM" id="MobiDB-lite"/>
    </source>
</evidence>
<feature type="region of interest" description="Disordered" evidence="1">
    <location>
        <begin position="1"/>
        <end position="55"/>
    </location>
</feature>
<dbReference type="Proteomes" id="UP000838756">
    <property type="component" value="Unassembled WGS sequence"/>
</dbReference>
<organism evidence="2 3">
    <name type="scientific">Pararge aegeria aegeria</name>
    <dbReference type="NCBI Taxonomy" id="348720"/>
    <lineage>
        <taxon>Eukaryota</taxon>
        <taxon>Metazoa</taxon>
        <taxon>Ecdysozoa</taxon>
        <taxon>Arthropoda</taxon>
        <taxon>Hexapoda</taxon>
        <taxon>Insecta</taxon>
        <taxon>Pterygota</taxon>
        <taxon>Neoptera</taxon>
        <taxon>Endopterygota</taxon>
        <taxon>Lepidoptera</taxon>
        <taxon>Glossata</taxon>
        <taxon>Ditrysia</taxon>
        <taxon>Papilionoidea</taxon>
        <taxon>Nymphalidae</taxon>
        <taxon>Satyrinae</taxon>
        <taxon>Satyrini</taxon>
        <taxon>Parargina</taxon>
        <taxon>Pararge</taxon>
    </lineage>
</organism>
<proteinExistence type="predicted"/>
<comment type="caution">
    <text evidence="2">The sequence shown here is derived from an EMBL/GenBank/DDBJ whole genome shotgun (WGS) entry which is preliminary data.</text>
</comment>
<protein>
    <submittedName>
        <fullName evidence="2">Jg2102 protein</fullName>
    </submittedName>
</protein>
<evidence type="ECO:0000313" key="2">
    <source>
        <dbReference type="EMBL" id="CAH2211717.1"/>
    </source>
</evidence>
<dbReference type="AlphaFoldDB" id="A0A8S4QPZ9"/>
<reference evidence="2" key="1">
    <citation type="submission" date="2022-03" db="EMBL/GenBank/DDBJ databases">
        <authorList>
            <person name="Lindestad O."/>
        </authorList>
    </citation>
    <scope>NUCLEOTIDE SEQUENCE</scope>
</reference>
<name>A0A8S4QPZ9_9NEOP</name>
<accession>A0A8S4QPZ9</accession>
<gene>
    <name evidence="2" type="primary">jg2102</name>
    <name evidence="2" type="ORF">PAEG_LOCUS3426</name>
</gene>
<evidence type="ECO:0000313" key="3">
    <source>
        <dbReference type="Proteomes" id="UP000838756"/>
    </source>
</evidence>
<sequence length="76" mass="8233">MHAPGQTPRVTLEHKRGSSVRRNKRAGPAAEGAPRRRRAAPHARDPPASTGLNAQRLRADFTNHCLLLGGPPLNNK</sequence>